<dbReference type="EMBL" id="JAOVZR010000001">
    <property type="protein sequence ID" value="MCY0148740.1"/>
    <property type="molecule type" value="Genomic_DNA"/>
</dbReference>
<evidence type="ECO:0000313" key="2">
    <source>
        <dbReference type="Proteomes" id="UP001073227"/>
    </source>
</evidence>
<evidence type="ECO:0000313" key="1">
    <source>
        <dbReference type="EMBL" id="MCY0148740.1"/>
    </source>
</evidence>
<comment type="caution">
    <text evidence="1">The sequence shown here is derived from an EMBL/GenBank/DDBJ whole genome shotgun (WGS) entry which is preliminary data.</text>
</comment>
<proteinExistence type="predicted"/>
<gene>
    <name evidence="1" type="ORF">OEG84_13795</name>
</gene>
<keyword evidence="2" id="KW-1185">Reference proteome</keyword>
<dbReference type="RefSeq" id="WP_267654275.1">
    <property type="nucleotide sequence ID" value="NZ_JAOVZR010000001.1"/>
</dbReference>
<dbReference type="Proteomes" id="UP001073227">
    <property type="component" value="Unassembled WGS sequence"/>
</dbReference>
<sequence length="117" mass="13014">MVEPQMPTAAIRSRCIDLPQWILTGDDPAKNKNLVTAGYCPYKLTGRSVNWIARAIREEVLEWHAVNLMAPHVAVGRCFPPSLSRPERAWSHIGGLRMAPQDTVRPADGSGSRQLQK</sequence>
<reference evidence="1" key="1">
    <citation type="submission" date="2022-10" db="EMBL/GenBank/DDBJ databases">
        <title>Hoeflea sp. G2-23, isolated from marine algae.</title>
        <authorList>
            <person name="Kristyanto S."/>
            <person name="Kim J.M."/>
            <person name="Jeon C.O."/>
        </authorList>
    </citation>
    <scope>NUCLEOTIDE SEQUENCE</scope>
    <source>
        <strain evidence="1">G2-23</strain>
    </source>
</reference>
<accession>A0ABT3ZAC0</accession>
<name>A0ABT3ZAC0_9HYPH</name>
<organism evidence="1 2">
    <name type="scientific">Hoeflea algicola</name>
    <dbReference type="NCBI Taxonomy" id="2983763"/>
    <lineage>
        <taxon>Bacteria</taxon>
        <taxon>Pseudomonadati</taxon>
        <taxon>Pseudomonadota</taxon>
        <taxon>Alphaproteobacteria</taxon>
        <taxon>Hyphomicrobiales</taxon>
        <taxon>Rhizobiaceae</taxon>
        <taxon>Hoeflea</taxon>
    </lineage>
</organism>
<protein>
    <submittedName>
        <fullName evidence="1">Uncharacterized protein</fullName>
    </submittedName>
</protein>